<sequence>MITRIKINGFKSLVDTELYLGPFTCIAGANAIGKSNFFDALAFLSNLADKTIVEAAKSVRSENQKHSNIRDIFFKSGADYMSRMTFEIDMLVPQSGVDDLGQIAEATITSLKYILHLSLNDENKEGEPIKIEREELLPITQTQTKSCLFFDYKKDWIDSVLKGRRSTKIPFISTDGEKIKLHQDGNKGRTTDFNSMKMPRTLISTVTAESPTAFLVRQEMRNWIMLQFEPSALRQPNSIYEVKNAVVSANGLNLPATLFRLNNDKKDKDVYQGLTNRLKGLVEDVLEIVVDKDEKRDLLTLQVKFKGGLVLPAQSLSDGTLRFLGLAIIEEDSLGSSLICLEEPENGINPRKIQEMVELLEGMATNTDFFVDEDNPLRQVIINTHSPGVVSAVSDESLYLAKSKESFHDDFNKKITYTCFSALKNTWKTNNSLAQITSLGEITAYLDKTVDIDNSNEVHDEKVIYQKTVPSSSLKKKTVVENVIQCKIDWDSL</sequence>
<organism evidence="2 3">
    <name type="scientific">Aquipluma nitroreducens</name>
    <dbReference type="NCBI Taxonomy" id="2010828"/>
    <lineage>
        <taxon>Bacteria</taxon>
        <taxon>Pseudomonadati</taxon>
        <taxon>Bacteroidota</taxon>
        <taxon>Bacteroidia</taxon>
        <taxon>Marinilabiliales</taxon>
        <taxon>Prolixibacteraceae</taxon>
        <taxon>Aquipluma</taxon>
    </lineage>
</organism>
<dbReference type="Pfam" id="PF13304">
    <property type="entry name" value="AAA_21"/>
    <property type="match status" value="2"/>
</dbReference>
<accession>A0A5K7SBU1</accession>
<protein>
    <recommendedName>
        <fullName evidence="1">ATPase AAA-type core domain-containing protein</fullName>
    </recommendedName>
</protein>
<dbReference type="InterPro" id="IPR003959">
    <property type="entry name" value="ATPase_AAA_core"/>
</dbReference>
<dbReference type="InterPro" id="IPR027417">
    <property type="entry name" value="P-loop_NTPase"/>
</dbReference>
<evidence type="ECO:0000313" key="3">
    <source>
        <dbReference type="Proteomes" id="UP001193389"/>
    </source>
</evidence>
<feature type="domain" description="ATPase AAA-type core" evidence="1">
    <location>
        <begin position="288"/>
        <end position="391"/>
    </location>
</feature>
<evidence type="ECO:0000259" key="1">
    <source>
        <dbReference type="Pfam" id="PF13304"/>
    </source>
</evidence>
<gene>
    <name evidence="2" type="ORF">AQPE_3122</name>
</gene>
<name>A0A5K7SBU1_9BACT</name>
<dbReference type="SUPFAM" id="SSF52540">
    <property type="entry name" value="P-loop containing nucleoside triphosphate hydrolases"/>
    <property type="match status" value="1"/>
</dbReference>
<dbReference type="GO" id="GO:0000731">
    <property type="term" value="P:DNA synthesis involved in DNA repair"/>
    <property type="evidence" value="ECO:0007669"/>
    <property type="project" value="TreeGrafter"/>
</dbReference>
<dbReference type="Gene3D" id="3.40.50.300">
    <property type="entry name" value="P-loop containing nucleotide triphosphate hydrolases"/>
    <property type="match status" value="2"/>
</dbReference>
<evidence type="ECO:0000313" key="2">
    <source>
        <dbReference type="EMBL" id="BBE18949.1"/>
    </source>
</evidence>
<dbReference type="PANTHER" id="PTHR32182">
    <property type="entry name" value="DNA REPLICATION AND REPAIR PROTEIN RECF"/>
    <property type="match status" value="1"/>
</dbReference>
<dbReference type="RefSeq" id="WP_318347234.1">
    <property type="nucleotide sequence ID" value="NZ_AP018694.1"/>
</dbReference>
<dbReference type="AlphaFoldDB" id="A0A5K7SBU1"/>
<proteinExistence type="predicted"/>
<reference evidence="2" key="1">
    <citation type="journal article" date="2020" name="Int. J. Syst. Evol. Microbiol.">
        <title>Aquipluma nitroreducens gen. nov. sp. nov., a novel facultatively anaerobic bacterium isolated from a freshwater lake.</title>
        <authorList>
            <person name="Watanabe M."/>
            <person name="Kojima H."/>
            <person name="Fukui M."/>
        </authorList>
    </citation>
    <scope>NUCLEOTIDE SEQUENCE</scope>
    <source>
        <strain evidence="2">MeG22</strain>
    </source>
</reference>
<dbReference type="GO" id="GO:0006302">
    <property type="term" value="P:double-strand break repair"/>
    <property type="evidence" value="ECO:0007669"/>
    <property type="project" value="TreeGrafter"/>
</dbReference>
<dbReference type="KEGG" id="anf:AQPE_3122"/>
<feature type="domain" description="ATPase AAA-type core" evidence="1">
    <location>
        <begin position="23"/>
        <end position="76"/>
    </location>
</feature>
<dbReference type="PANTHER" id="PTHR32182:SF22">
    <property type="entry name" value="ATP-DEPENDENT ENDONUCLEASE, OLD FAMILY-RELATED"/>
    <property type="match status" value="1"/>
</dbReference>
<dbReference type="Proteomes" id="UP001193389">
    <property type="component" value="Chromosome"/>
</dbReference>
<keyword evidence="3" id="KW-1185">Reference proteome</keyword>
<dbReference type="EMBL" id="AP018694">
    <property type="protein sequence ID" value="BBE18949.1"/>
    <property type="molecule type" value="Genomic_DNA"/>
</dbReference>